<proteinExistence type="predicted"/>
<comment type="caution">
    <text evidence="3">The sequence shown here is derived from an EMBL/GenBank/DDBJ whole genome shotgun (WGS) entry which is preliminary data.</text>
</comment>
<evidence type="ECO:0000313" key="3">
    <source>
        <dbReference type="EMBL" id="RVW89079.1"/>
    </source>
</evidence>
<dbReference type="Proteomes" id="UP000288805">
    <property type="component" value="Unassembled WGS sequence"/>
</dbReference>
<evidence type="ECO:0000256" key="1">
    <source>
        <dbReference type="SAM" id="Phobius"/>
    </source>
</evidence>
<evidence type="ECO:0000313" key="4">
    <source>
        <dbReference type="Proteomes" id="UP000288805"/>
    </source>
</evidence>
<evidence type="ECO:0000259" key="2">
    <source>
        <dbReference type="Pfam" id="PF13966"/>
    </source>
</evidence>
<dbReference type="Pfam" id="PF13966">
    <property type="entry name" value="zf-RVT"/>
    <property type="match status" value="1"/>
</dbReference>
<dbReference type="AlphaFoldDB" id="A0A438HX97"/>
<dbReference type="EMBL" id="QGNW01000167">
    <property type="protein sequence ID" value="RVW89079.1"/>
    <property type="molecule type" value="Genomic_DNA"/>
</dbReference>
<feature type="transmembrane region" description="Helical" evidence="1">
    <location>
        <begin position="20"/>
        <end position="45"/>
    </location>
</feature>
<keyword evidence="1" id="KW-1133">Transmembrane helix</keyword>
<keyword evidence="1" id="KW-0472">Membrane</keyword>
<reference evidence="3 4" key="1">
    <citation type="journal article" date="2018" name="PLoS Genet.">
        <title>Population sequencing reveals clonal diversity and ancestral inbreeding in the grapevine cultivar Chardonnay.</title>
        <authorList>
            <person name="Roach M.J."/>
            <person name="Johnson D.L."/>
            <person name="Bohlmann J."/>
            <person name="van Vuuren H.J."/>
            <person name="Jones S.J."/>
            <person name="Pretorius I.S."/>
            <person name="Schmidt S.A."/>
            <person name="Borneman A.R."/>
        </authorList>
    </citation>
    <scope>NUCLEOTIDE SEQUENCE [LARGE SCALE GENOMIC DNA]</scope>
    <source>
        <strain evidence="4">cv. Chardonnay</strain>
        <tissue evidence="3">Leaf</tissue>
    </source>
</reference>
<gene>
    <name evidence="3" type="ORF">CK203_040259</name>
</gene>
<keyword evidence="1" id="KW-0812">Transmembrane</keyword>
<dbReference type="InterPro" id="IPR026960">
    <property type="entry name" value="RVT-Znf"/>
</dbReference>
<protein>
    <recommendedName>
        <fullName evidence="2">Reverse transcriptase zinc-binding domain-containing protein</fullName>
    </recommendedName>
</protein>
<accession>A0A438HX97</accession>
<sequence length="146" mass="16655">MVETLIQLLGGGPVDLGKPFLMFSMVFSNFTRSFCFPSLIFIYFVPANLIWNSKALPKVKAFAWLVANKKVNTNDKVHLRRRHKTLILDYCVMCLKSSESADHLFLHCPTTLALWQKSFCLANLDWFPPKGIVDMMGSPLRALEPF</sequence>
<feature type="domain" description="Reverse transcriptase zinc-binding" evidence="2">
    <location>
        <begin position="46"/>
        <end position="115"/>
    </location>
</feature>
<organism evidence="3 4">
    <name type="scientific">Vitis vinifera</name>
    <name type="common">Grape</name>
    <dbReference type="NCBI Taxonomy" id="29760"/>
    <lineage>
        <taxon>Eukaryota</taxon>
        <taxon>Viridiplantae</taxon>
        <taxon>Streptophyta</taxon>
        <taxon>Embryophyta</taxon>
        <taxon>Tracheophyta</taxon>
        <taxon>Spermatophyta</taxon>
        <taxon>Magnoliopsida</taxon>
        <taxon>eudicotyledons</taxon>
        <taxon>Gunneridae</taxon>
        <taxon>Pentapetalae</taxon>
        <taxon>rosids</taxon>
        <taxon>Vitales</taxon>
        <taxon>Vitaceae</taxon>
        <taxon>Viteae</taxon>
        <taxon>Vitis</taxon>
    </lineage>
</organism>
<name>A0A438HX97_VITVI</name>